<dbReference type="EMBL" id="CAJJDO010000095">
    <property type="protein sequence ID" value="CAD8189923.1"/>
    <property type="molecule type" value="Genomic_DNA"/>
</dbReference>
<organism evidence="2 3">
    <name type="scientific">Paramecium pentaurelia</name>
    <dbReference type="NCBI Taxonomy" id="43138"/>
    <lineage>
        <taxon>Eukaryota</taxon>
        <taxon>Sar</taxon>
        <taxon>Alveolata</taxon>
        <taxon>Ciliophora</taxon>
        <taxon>Intramacronucleata</taxon>
        <taxon>Oligohymenophorea</taxon>
        <taxon>Peniculida</taxon>
        <taxon>Parameciidae</taxon>
        <taxon>Paramecium</taxon>
    </lineage>
</organism>
<dbReference type="AlphaFoldDB" id="A0A8S1WK66"/>
<feature type="region of interest" description="Disordered" evidence="1">
    <location>
        <begin position="67"/>
        <end position="98"/>
    </location>
</feature>
<evidence type="ECO:0000313" key="3">
    <source>
        <dbReference type="Proteomes" id="UP000689195"/>
    </source>
</evidence>
<protein>
    <submittedName>
        <fullName evidence="2">Uncharacterized protein</fullName>
    </submittedName>
</protein>
<comment type="caution">
    <text evidence="2">The sequence shown here is derived from an EMBL/GenBank/DDBJ whole genome shotgun (WGS) entry which is preliminary data.</text>
</comment>
<reference evidence="2" key="1">
    <citation type="submission" date="2021-01" db="EMBL/GenBank/DDBJ databases">
        <authorList>
            <consortium name="Genoscope - CEA"/>
            <person name="William W."/>
        </authorList>
    </citation>
    <scope>NUCLEOTIDE SEQUENCE</scope>
</reference>
<evidence type="ECO:0000256" key="1">
    <source>
        <dbReference type="SAM" id="MobiDB-lite"/>
    </source>
</evidence>
<dbReference type="Proteomes" id="UP000689195">
    <property type="component" value="Unassembled WGS sequence"/>
</dbReference>
<evidence type="ECO:0000313" key="2">
    <source>
        <dbReference type="EMBL" id="CAD8189923.1"/>
    </source>
</evidence>
<feature type="compositionally biased region" description="Polar residues" evidence="1">
    <location>
        <begin position="84"/>
        <end position="98"/>
    </location>
</feature>
<name>A0A8S1WK66_9CILI</name>
<sequence>MASILNGIPTTQSYFIQTLPRQKSSFQSIKQKIQNKVMQNDKQSTLHKILQNYKKQSQLYVTPAKKPTETIGKTKTAKKEKKQLSINPQSRTTSNLNRKYSHVSTITIKITSFDSDSDIKSIVQQEPKIYEVQLDQFD</sequence>
<dbReference type="OrthoDB" id="304643at2759"/>
<accession>A0A8S1WK66</accession>
<gene>
    <name evidence="2" type="ORF">PPENT_87.1.T0950043</name>
</gene>
<proteinExistence type="predicted"/>
<keyword evidence="3" id="KW-1185">Reference proteome</keyword>